<organism evidence="1 2">
    <name type="scientific">Bradyrhizobium japonicum</name>
    <dbReference type="NCBI Taxonomy" id="375"/>
    <lineage>
        <taxon>Bacteria</taxon>
        <taxon>Pseudomonadati</taxon>
        <taxon>Pseudomonadota</taxon>
        <taxon>Alphaproteobacteria</taxon>
        <taxon>Hyphomicrobiales</taxon>
        <taxon>Nitrobacteraceae</taxon>
        <taxon>Bradyrhizobium</taxon>
    </lineage>
</organism>
<dbReference type="EMBL" id="JRPN01000042">
    <property type="protein sequence ID" value="KGT73666.1"/>
    <property type="molecule type" value="Genomic_DNA"/>
</dbReference>
<gene>
    <name evidence="1" type="ORF">MA20_42685</name>
</gene>
<reference evidence="1 2" key="1">
    <citation type="submission" date="2014-09" db="EMBL/GenBank/DDBJ databases">
        <title>Draft genome of Bradyrhizobium japonicum Is-34.</title>
        <authorList>
            <person name="Tsurumaru H."/>
            <person name="Yamakawa T."/>
            <person name="Hashimoto S."/>
            <person name="Okizaki K."/>
            <person name="Kanesaki Y."/>
            <person name="Yoshikawa H."/>
            <person name="Yajima S."/>
        </authorList>
    </citation>
    <scope>NUCLEOTIDE SEQUENCE [LARGE SCALE GENOMIC DNA]</scope>
    <source>
        <strain evidence="1 2">Is-34</strain>
    </source>
</reference>
<evidence type="ECO:0000313" key="1">
    <source>
        <dbReference type="EMBL" id="KGT73666.1"/>
    </source>
</evidence>
<evidence type="ECO:0000313" key="2">
    <source>
        <dbReference type="Proteomes" id="UP000030377"/>
    </source>
</evidence>
<sequence length="61" mass="6835">MALKWRRGLAFIECDTCDDTIESNQGESFDDFTDRRKKAGWTAKPVSGGRDYTHGCPKHGA</sequence>
<name>A0A0A3XKJ2_BRAJP</name>
<proteinExistence type="predicted"/>
<accession>A0A0A3XKJ2</accession>
<dbReference type="RefSeq" id="WP_041960480.1">
    <property type="nucleotide sequence ID" value="NZ_JRPN01000042.1"/>
</dbReference>
<dbReference type="AlphaFoldDB" id="A0A0A3XKJ2"/>
<protein>
    <submittedName>
        <fullName evidence="1">Uncharacterized protein</fullName>
    </submittedName>
</protein>
<comment type="caution">
    <text evidence="1">The sequence shown here is derived from an EMBL/GenBank/DDBJ whole genome shotgun (WGS) entry which is preliminary data.</text>
</comment>
<dbReference type="Proteomes" id="UP000030377">
    <property type="component" value="Unassembled WGS sequence"/>
</dbReference>